<proteinExistence type="predicted"/>
<evidence type="ECO:0000313" key="2">
    <source>
        <dbReference type="Proteomes" id="UP000656042"/>
    </source>
</evidence>
<reference evidence="1" key="1">
    <citation type="journal article" date="2014" name="Int. J. Syst. Evol. Microbiol.">
        <title>Complete genome sequence of Corynebacterium casei LMG S-19264T (=DSM 44701T), isolated from a smear-ripened cheese.</title>
        <authorList>
            <consortium name="US DOE Joint Genome Institute (JGI-PGF)"/>
            <person name="Walter F."/>
            <person name="Albersmeier A."/>
            <person name="Kalinowski J."/>
            <person name="Ruckert C."/>
        </authorList>
    </citation>
    <scope>NUCLEOTIDE SEQUENCE</scope>
    <source>
        <strain evidence="1">CGMCC 4.7299</strain>
    </source>
</reference>
<keyword evidence="2" id="KW-1185">Reference proteome</keyword>
<evidence type="ECO:0000313" key="1">
    <source>
        <dbReference type="EMBL" id="GGL12678.1"/>
    </source>
</evidence>
<name>A0A8J3FRW3_9ACTN</name>
<dbReference type="EMBL" id="BMMX01000039">
    <property type="protein sequence ID" value="GGL12678.1"/>
    <property type="molecule type" value="Genomic_DNA"/>
</dbReference>
<dbReference type="Proteomes" id="UP000656042">
    <property type="component" value="Unassembled WGS sequence"/>
</dbReference>
<accession>A0A8J3FRW3</accession>
<protein>
    <submittedName>
        <fullName evidence="1">Uncharacterized protein</fullName>
    </submittedName>
</protein>
<reference evidence="1" key="2">
    <citation type="submission" date="2020-09" db="EMBL/GenBank/DDBJ databases">
        <authorList>
            <person name="Sun Q."/>
            <person name="Zhou Y."/>
        </authorList>
    </citation>
    <scope>NUCLEOTIDE SEQUENCE</scope>
    <source>
        <strain evidence="1">CGMCC 4.7299</strain>
    </source>
</reference>
<dbReference type="AlphaFoldDB" id="A0A8J3FRW3"/>
<dbReference type="RefSeq" id="WP_189082156.1">
    <property type="nucleotide sequence ID" value="NZ_BMMX01000039.1"/>
</dbReference>
<gene>
    <name evidence="1" type="ORF">GCM10012284_54230</name>
</gene>
<sequence>MTHAYLPGITPPHLAAHLLLRPGQPVHVNHHAGWLPATVTRIAARTVEVSYPATTAAGRLARTVRPWAVRPADGARLRPARQVTAGDQIIFGSRIRTVAAPPAQDQAGWLVLAFTDGGQAALVLPGAVLRLLDDTPPVSVHGRPVTTRSGRPGHA</sequence>
<comment type="caution">
    <text evidence="1">The sequence shown here is derived from an EMBL/GenBank/DDBJ whole genome shotgun (WGS) entry which is preliminary data.</text>
</comment>
<organism evidence="1 2">
    <name type="scientific">Mangrovihabitans endophyticus</name>
    <dbReference type="NCBI Taxonomy" id="1751298"/>
    <lineage>
        <taxon>Bacteria</taxon>
        <taxon>Bacillati</taxon>
        <taxon>Actinomycetota</taxon>
        <taxon>Actinomycetes</taxon>
        <taxon>Micromonosporales</taxon>
        <taxon>Micromonosporaceae</taxon>
        <taxon>Mangrovihabitans</taxon>
    </lineage>
</organism>